<dbReference type="InterPro" id="IPR017640">
    <property type="entry name" value="Anthranilate_1-2-diOase_ssu"/>
</dbReference>
<name>A0A0M2ZFN8_9MYCO</name>
<dbReference type="InterPro" id="IPR032710">
    <property type="entry name" value="NTF2-like_dom_sf"/>
</dbReference>
<dbReference type="EMBL" id="MVHP01000043">
    <property type="protein sequence ID" value="ORA59597.1"/>
    <property type="molecule type" value="Genomic_DNA"/>
</dbReference>
<accession>A0A1A0Q424</accession>
<dbReference type="GO" id="GO:0051213">
    <property type="term" value="F:dioxygenase activity"/>
    <property type="evidence" value="ECO:0007669"/>
    <property type="project" value="UniProtKB-KW"/>
</dbReference>
<comment type="caution">
    <text evidence="2">The sequence shown here is derived from an EMBL/GenBank/DDBJ whole genome shotgun (WGS) entry which is preliminary data.</text>
</comment>
<keyword evidence="2" id="KW-0223">Dioxygenase</keyword>
<accession>A0A0M2ZFN8</accession>
<dbReference type="Proteomes" id="UP000192772">
    <property type="component" value="Unassembled WGS sequence"/>
</dbReference>
<dbReference type="Gene3D" id="3.10.450.50">
    <property type="match status" value="1"/>
</dbReference>
<gene>
    <name evidence="2" type="ORF">BST23_24310</name>
</gene>
<dbReference type="RefSeq" id="WP_046752331.1">
    <property type="nucleotide sequence ID" value="NZ_LBNO01000036.1"/>
</dbReference>
<dbReference type="AlphaFoldDB" id="A0A0M2ZFN8"/>
<evidence type="ECO:0000259" key="1">
    <source>
        <dbReference type="Pfam" id="PF13577"/>
    </source>
</evidence>
<keyword evidence="2" id="KW-0560">Oxidoreductase</keyword>
<dbReference type="NCBIfam" id="NF041685">
    <property type="entry name" value="ant_diox_AndAd"/>
    <property type="match status" value="1"/>
</dbReference>
<dbReference type="SUPFAM" id="SSF54427">
    <property type="entry name" value="NTF2-like"/>
    <property type="match status" value="1"/>
</dbReference>
<proteinExistence type="predicted"/>
<reference evidence="2 3" key="1">
    <citation type="submission" date="2017-02" db="EMBL/GenBank/DDBJ databases">
        <title>The new phylogeny of genus Mycobacterium.</title>
        <authorList>
            <person name="Tortoli E."/>
            <person name="Trovato A."/>
            <person name="Cirillo D.M."/>
        </authorList>
    </citation>
    <scope>NUCLEOTIDE SEQUENCE [LARGE SCALE GENOMIC DNA]</scope>
    <source>
        <strain evidence="2 3">FI-09383</strain>
    </source>
</reference>
<dbReference type="OrthoDB" id="5517499at2"/>
<feature type="domain" description="SnoaL-like" evidence="1">
    <location>
        <begin position="4"/>
        <end position="138"/>
    </location>
</feature>
<dbReference type="InterPro" id="IPR037401">
    <property type="entry name" value="SnoaL-like"/>
</dbReference>
<organism evidence="2 3">
    <name type="scientific">Mycolicibacterium elephantis</name>
    <dbReference type="NCBI Taxonomy" id="81858"/>
    <lineage>
        <taxon>Bacteria</taxon>
        <taxon>Bacillati</taxon>
        <taxon>Actinomycetota</taxon>
        <taxon>Actinomycetes</taxon>
        <taxon>Mycobacteriales</taxon>
        <taxon>Mycobacteriaceae</taxon>
        <taxon>Mycolicibacterium</taxon>
    </lineage>
</organism>
<evidence type="ECO:0000313" key="2">
    <source>
        <dbReference type="EMBL" id="ORA59597.1"/>
    </source>
</evidence>
<protein>
    <submittedName>
        <fullName evidence="2">Anthranilate 1,2-dioxygenase</fullName>
    </submittedName>
</protein>
<dbReference type="STRING" id="81858.BST23_24310"/>
<sequence length="157" mass="18335">MDDITLRYELQDLENRYIRAIDEDRLEAWPDFFTDDATYEILPRENVRAGRPAGVMHCFGKAMMRDRIVSLRKANIFEAQTYRHFVSGFEIMSRSADRVATRSNYLVIRTLSALDAEVFQVGSYEDEVVRTDEGWRYATKRAIFENARVKTLLVIPV</sequence>
<dbReference type="Pfam" id="PF13577">
    <property type="entry name" value="SnoaL_4"/>
    <property type="match status" value="1"/>
</dbReference>
<evidence type="ECO:0000313" key="3">
    <source>
        <dbReference type="Proteomes" id="UP000192772"/>
    </source>
</evidence>